<dbReference type="AlphaFoldDB" id="A0A7Y6IBI3"/>
<dbReference type="Gene3D" id="3.40.630.30">
    <property type="match status" value="1"/>
</dbReference>
<dbReference type="SUPFAM" id="SSF55729">
    <property type="entry name" value="Acyl-CoA N-acyltransferases (Nat)"/>
    <property type="match status" value="1"/>
</dbReference>
<evidence type="ECO:0000259" key="1">
    <source>
        <dbReference type="PROSITE" id="PS51186"/>
    </source>
</evidence>
<protein>
    <submittedName>
        <fullName evidence="2">GNAT family N-acetyltransferase</fullName>
    </submittedName>
</protein>
<evidence type="ECO:0000313" key="2">
    <source>
        <dbReference type="EMBL" id="NUW35172.1"/>
    </source>
</evidence>
<name>A0A7Y6IBI3_9ACTN</name>
<dbReference type="PANTHER" id="PTHR43792:SF1">
    <property type="entry name" value="N-ACETYLTRANSFERASE DOMAIN-CONTAINING PROTEIN"/>
    <property type="match status" value="1"/>
</dbReference>
<sequence>MTTRRVLPPPTARLSFRELTPHDLDDMAALLGDPEVMRYYPRTRTREESLRWIESSERSYAEHGYGLWALTVRETGEFAGNCGLTLQPVEGEVFTEVGYLVPPGLQGRGYATEAALACRDLARDVLKVDRLISIIHPDNVPSQRVAEKLGLGRERTALYHGLPRSIYSTTFGES</sequence>
<gene>
    <name evidence="2" type="ORF">HTZ77_27625</name>
</gene>
<dbReference type="Pfam" id="PF13302">
    <property type="entry name" value="Acetyltransf_3"/>
    <property type="match status" value="1"/>
</dbReference>
<dbReference type="PROSITE" id="PS51186">
    <property type="entry name" value="GNAT"/>
    <property type="match status" value="1"/>
</dbReference>
<comment type="caution">
    <text evidence="2">The sequence shown here is derived from an EMBL/GenBank/DDBJ whole genome shotgun (WGS) entry which is preliminary data.</text>
</comment>
<keyword evidence="3" id="KW-1185">Reference proteome</keyword>
<keyword evidence="2" id="KW-0808">Transferase</keyword>
<proteinExistence type="predicted"/>
<dbReference type="RefSeq" id="WP_175592635.1">
    <property type="nucleotide sequence ID" value="NZ_JABWGN010000011.1"/>
</dbReference>
<dbReference type="InterPro" id="IPR000182">
    <property type="entry name" value="GNAT_dom"/>
</dbReference>
<organism evidence="2 3">
    <name type="scientific">Nonomuraea montanisoli</name>
    <dbReference type="NCBI Taxonomy" id="2741721"/>
    <lineage>
        <taxon>Bacteria</taxon>
        <taxon>Bacillati</taxon>
        <taxon>Actinomycetota</taxon>
        <taxon>Actinomycetes</taxon>
        <taxon>Streptosporangiales</taxon>
        <taxon>Streptosporangiaceae</taxon>
        <taxon>Nonomuraea</taxon>
    </lineage>
</organism>
<accession>A0A7Y6IBI3</accession>
<dbReference type="InterPro" id="IPR051531">
    <property type="entry name" value="N-acetyltransferase"/>
</dbReference>
<dbReference type="PANTHER" id="PTHR43792">
    <property type="entry name" value="GNAT FAMILY, PUTATIVE (AFU_ORTHOLOGUE AFUA_3G00765)-RELATED-RELATED"/>
    <property type="match status" value="1"/>
</dbReference>
<dbReference type="InterPro" id="IPR016181">
    <property type="entry name" value="Acyl_CoA_acyltransferase"/>
</dbReference>
<evidence type="ECO:0000313" key="3">
    <source>
        <dbReference type="Proteomes" id="UP000586042"/>
    </source>
</evidence>
<dbReference type="Proteomes" id="UP000586042">
    <property type="component" value="Unassembled WGS sequence"/>
</dbReference>
<dbReference type="GO" id="GO:0016747">
    <property type="term" value="F:acyltransferase activity, transferring groups other than amino-acyl groups"/>
    <property type="evidence" value="ECO:0007669"/>
    <property type="project" value="InterPro"/>
</dbReference>
<reference evidence="2 3" key="1">
    <citation type="submission" date="2020-06" db="EMBL/GenBank/DDBJ databases">
        <title>Nonomuraea sp. SMC257, a novel actinomycete isolated from soil.</title>
        <authorList>
            <person name="Chanama M."/>
        </authorList>
    </citation>
    <scope>NUCLEOTIDE SEQUENCE [LARGE SCALE GENOMIC DNA]</scope>
    <source>
        <strain evidence="2 3">SMC257</strain>
    </source>
</reference>
<dbReference type="EMBL" id="JABWGN010000011">
    <property type="protein sequence ID" value="NUW35172.1"/>
    <property type="molecule type" value="Genomic_DNA"/>
</dbReference>
<feature type="domain" description="N-acetyltransferase" evidence="1">
    <location>
        <begin position="14"/>
        <end position="173"/>
    </location>
</feature>